<dbReference type="PANTHER" id="PTHR30502">
    <property type="entry name" value="2-KETO-3-DEOXY-L-RHAMNONATE ALDOLASE"/>
    <property type="match status" value="1"/>
</dbReference>
<proteinExistence type="inferred from homology"/>
<accession>A0A427XSM4</accession>
<dbReference type="InterPro" id="IPR050251">
    <property type="entry name" value="HpcH-HpaI_aldolase"/>
</dbReference>
<dbReference type="OrthoDB" id="1621678at2759"/>
<keyword evidence="6" id="KW-1185">Reference proteome</keyword>
<dbReference type="Gene3D" id="3.20.20.60">
    <property type="entry name" value="Phosphoenolpyruvate-binding domains"/>
    <property type="match status" value="1"/>
</dbReference>
<gene>
    <name evidence="5" type="ORF">EHS24_007990</name>
</gene>
<evidence type="ECO:0000313" key="6">
    <source>
        <dbReference type="Proteomes" id="UP000279236"/>
    </source>
</evidence>
<comment type="caution">
    <text evidence="5">The sequence shown here is derived from an EMBL/GenBank/DDBJ whole genome shotgun (WGS) entry which is preliminary data.</text>
</comment>
<dbReference type="GO" id="GO:0046872">
    <property type="term" value="F:metal ion binding"/>
    <property type="evidence" value="ECO:0007669"/>
    <property type="project" value="UniProtKB-KW"/>
</dbReference>
<dbReference type="AlphaFoldDB" id="A0A427XSM4"/>
<reference evidence="5 6" key="1">
    <citation type="submission" date="2018-11" db="EMBL/GenBank/DDBJ databases">
        <title>Genome sequence of Apiotrichum porosum DSM 27194.</title>
        <authorList>
            <person name="Aliyu H."/>
            <person name="Gorte O."/>
            <person name="Ochsenreither K."/>
        </authorList>
    </citation>
    <scope>NUCLEOTIDE SEQUENCE [LARGE SCALE GENOMIC DNA]</scope>
    <source>
        <strain evidence="5 6">DSM 27194</strain>
    </source>
</reference>
<dbReference type="STRING" id="105984.A0A427XSM4"/>
<dbReference type="GO" id="GO:0016832">
    <property type="term" value="F:aldehyde-lyase activity"/>
    <property type="evidence" value="ECO:0007669"/>
    <property type="project" value="TreeGrafter"/>
</dbReference>
<dbReference type="InterPro" id="IPR040442">
    <property type="entry name" value="Pyrv_kinase-like_dom_sf"/>
</dbReference>
<evidence type="ECO:0000256" key="1">
    <source>
        <dbReference type="ARBA" id="ARBA00005568"/>
    </source>
</evidence>
<comment type="similarity">
    <text evidence="1">Belongs to the HpcH/HpaI aldolase family.</text>
</comment>
<dbReference type="GO" id="GO:0005737">
    <property type="term" value="C:cytoplasm"/>
    <property type="evidence" value="ECO:0007669"/>
    <property type="project" value="TreeGrafter"/>
</dbReference>
<evidence type="ECO:0000259" key="4">
    <source>
        <dbReference type="Pfam" id="PF03328"/>
    </source>
</evidence>
<dbReference type="Proteomes" id="UP000279236">
    <property type="component" value="Unassembled WGS sequence"/>
</dbReference>
<evidence type="ECO:0000256" key="2">
    <source>
        <dbReference type="ARBA" id="ARBA00022723"/>
    </source>
</evidence>
<dbReference type="SUPFAM" id="SSF51621">
    <property type="entry name" value="Phosphoenolpyruvate/pyruvate domain"/>
    <property type="match status" value="1"/>
</dbReference>
<evidence type="ECO:0000313" key="5">
    <source>
        <dbReference type="EMBL" id="RSH81798.1"/>
    </source>
</evidence>
<evidence type="ECO:0000256" key="3">
    <source>
        <dbReference type="ARBA" id="ARBA00023239"/>
    </source>
</evidence>
<keyword evidence="3" id="KW-0456">Lyase</keyword>
<sequence>MVSTMRANATLKNALTNKEKGVGFWLTFPGPTVVRSLVSLGGFNWCLIDGEHGQIGDTDYFELANACRQYGVSPIVRIPNAEEYMIKRALDSGAHGVMTPMCHTAEDARKIVSWNKYPPTGTRGYGPMFSGHSFGVAENDYPAEADATLLVIVQIESRSGVENVEEIAKVDGIDVLFIGPYDLSKQMNVPFGGEEHQAAIARTLAAAHAAGKTAAIFCANGEQAAQRLEQGFDMVSIATDVGVITQAMQAELAKVGQSSNHKSSY</sequence>
<organism evidence="5 6">
    <name type="scientific">Apiotrichum porosum</name>
    <dbReference type="NCBI Taxonomy" id="105984"/>
    <lineage>
        <taxon>Eukaryota</taxon>
        <taxon>Fungi</taxon>
        <taxon>Dikarya</taxon>
        <taxon>Basidiomycota</taxon>
        <taxon>Agaricomycotina</taxon>
        <taxon>Tremellomycetes</taxon>
        <taxon>Trichosporonales</taxon>
        <taxon>Trichosporonaceae</taxon>
        <taxon>Apiotrichum</taxon>
    </lineage>
</organism>
<dbReference type="InterPro" id="IPR005000">
    <property type="entry name" value="Aldolase/citrate-lyase_domain"/>
</dbReference>
<protein>
    <recommendedName>
        <fullName evidence="4">HpcH/HpaI aldolase/citrate lyase domain-containing protein</fullName>
    </recommendedName>
</protein>
<dbReference type="InterPro" id="IPR015813">
    <property type="entry name" value="Pyrv/PenolPyrv_kinase-like_dom"/>
</dbReference>
<name>A0A427XSM4_9TREE</name>
<dbReference type="GeneID" id="39592533"/>
<keyword evidence="2" id="KW-0479">Metal-binding</keyword>
<dbReference type="RefSeq" id="XP_028476253.1">
    <property type="nucleotide sequence ID" value="XM_028623320.1"/>
</dbReference>
<dbReference type="PANTHER" id="PTHR30502:SF0">
    <property type="entry name" value="PHOSPHOENOLPYRUVATE CARBOXYLASE FAMILY PROTEIN"/>
    <property type="match status" value="1"/>
</dbReference>
<dbReference type="Pfam" id="PF03328">
    <property type="entry name" value="HpcH_HpaI"/>
    <property type="match status" value="1"/>
</dbReference>
<dbReference type="EMBL" id="RSCE01000006">
    <property type="protein sequence ID" value="RSH81798.1"/>
    <property type="molecule type" value="Genomic_DNA"/>
</dbReference>
<feature type="domain" description="HpcH/HpaI aldolase/citrate lyase" evidence="4">
    <location>
        <begin position="25"/>
        <end position="245"/>
    </location>
</feature>